<protein>
    <recommendedName>
        <fullName evidence="1">F-box domain-containing protein</fullName>
    </recommendedName>
</protein>
<comment type="caution">
    <text evidence="2">The sequence shown here is derived from an EMBL/GenBank/DDBJ whole genome shotgun (WGS) entry which is preliminary data.</text>
</comment>
<name>A0A978VX55_ZIZJJ</name>
<dbReference type="EMBL" id="JAEACU010000002">
    <property type="protein sequence ID" value="KAH7543400.1"/>
    <property type="molecule type" value="Genomic_DNA"/>
</dbReference>
<dbReference type="InterPro" id="IPR036047">
    <property type="entry name" value="F-box-like_dom_sf"/>
</dbReference>
<dbReference type="PANTHER" id="PTHR32278:SF143">
    <property type="entry name" value="F-BOX PROTEIN PP2-B1"/>
    <property type="match status" value="1"/>
</dbReference>
<dbReference type="Pfam" id="PF14299">
    <property type="entry name" value="PP2"/>
    <property type="match status" value="1"/>
</dbReference>
<gene>
    <name evidence="2" type="ORF">FEM48_Zijuj02G0180000</name>
</gene>
<sequence>MSMAYYFLKLPEDCIANIFSFTSPRDVCRSFLVSRAFRSAAEADAVWERYLPPDCYSIISRCPNPPPHLSSLSKKDLYFSLCNFPLLIDDGKKSFSLEKSSGKKCYMISARDLSIIWGDTPDYWRWIPLPEARFPEVAELMDVCWFEIRGKIDVRMLSPLTTYAAYLVFKLTTDADGFEDVPVQTGVGLVGGETSSRNVYLDADPRERNDGWLEVELGDFNYGGDGQDGELEMSVCETNRGLVAGDVERKKTYSPRNEAIASMRIGIQIHYVAFKNTIEPTEVCGQKLTVGTKFEREERPKSGSELNQKLMPATATRLTSLDPLRECATSYFEHSFRGQLWTSTLKFVTQIAEKSTAFDAFESSVSGVLHYTLP</sequence>
<dbReference type="PROSITE" id="PS50181">
    <property type="entry name" value="FBOX"/>
    <property type="match status" value="1"/>
</dbReference>
<dbReference type="Proteomes" id="UP000813462">
    <property type="component" value="Unassembled WGS sequence"/>
</dbReference>
<dbReference type="SMART" id="SM00256">
    <property type="entry name" value="FBOX"/>
    <property type="match status" value="1"/>
</dbReference>
<dbReference type="SUPFAM" id="SSF81383">
    <property type="entry name" value="F-box domain"/>
    <property type="match status" value="1"/>
</dbReference>
<organism evidence="2 3">
    <name type="scientific">Ziziphus jujuba var. spinosa</name>
    <dbReference type="NCBI Taxonomy" id="714518"/>
    <lineage>
        <taxon>Eukaryota</taxon>
        <taxon>Viridiplantae</taxon>
        <taxon>Streptophyta</taxon>
        <taxon>Embryophyta</taxon>
        <taxon>Tracheophyta</taxon>
        <taxon>Spermatophyta</taxon>
        <taxon>Magnoliopsida</taxon>
        <taxon>eudicotyledons</taxon>
        <taxon>Gunneridae</taxon>
        <taxon>Pentapetalae</taxon>
        <taxon>rosids</taxon>
        <taxon>fabids</taxon>
        <taxon>Rosales</taxon>
        <taxon>Rhamnaceae</taxon>
        <taxon>Paliureae</taxon>
        <taxon>Ziziphus</taxon>
    </lineage>
</organism>
<proteinExistence type="predicted"/>
<reference evidence="2" key="1">
    <citation type="journal article" date="2021" name="Front. Plant Sci.">
        <title>Chromosome-Scale Genome Assembly for Chinese Sour Jujube and Insights Into Its Genome Evolution and Domestication Signature.</title>
        <authorList>
            <person name="Shen L.-Y."/>
            <person name="Luo H."/>
            <person name="Wang X.-L."/>
            <person name="Wang X.-M."/>
            <person name="Qiu X.-J."/>
            <person name="Liu H."/>
            <person name="Zhou S.-S."/>
            <person name="Jia K.-H."/>
            <person name="Nie S."/>
            <person name="Bao Y.-T."/>
            <person name="Zhang R.-G."/>
            <person name="Yun Q.-Z."/>
            <person name="Chai Y.-H."/>
            <person name="Lu J.-Y."/>
            <person name="Li Y."/>
            <person name="Zhao S.-W."/>
            <person name="Mao J.-F."/>
            <person name="Jia S.-G."/>
            <person name="Mao Y.-M."/>
        </authorList>
    </citation>
    <scope>NUCLEOTIDE SEQUENCE</scope>
    <source>
        <strain evidence="2">AT0</strain>
        <tissue evidence="2">Leaf</tissue>
    </source>
</reference>
<dbReference type="Pfam" id="PF12937">
    <property type="entry name" value="F-box-like"/>
    <property type="match status" value="1"/>
</dbReference>
<dbReference type="PANTHER" id="PTHR32278">
    <property type="entry name" value="F-BOX DOMAIN-CONTAINING PROTEIN"/>
    <property type="match status" value="1"/>
</dbReference>
<dbReference type="CDD" id="cd22162">
    <property type="entry name" value="F-box_AtSKIP3-like"/>
    <property type="match status" value="1"/>
</dbReference>
<dbReference type="AlphaFoldDB" id="A0A978VX55"/>
<feature type="domain" description="F-box" evidence="1">
    <location>
        <begin position="4"/>
        <end position="50"/>
    </location>
</feature>
<accession>A0A978VX55</accession>
<dbReference type="InterPro" id="IPR025886">
    <property type="entry name" value="PP2-like"/>
</dbReference>
<evidence type="ECO:0000313" key="3">
    <source>
        <dbReference type="Proteomes" id="UP000813462"/>
    </source>
</evidence>
<evidence type="ECO:0000259" key="1">
    <source>
        <dbReference type="PROSITE" id="PS50181"/>
    </source>
</evidence>
<evidence type="ECO:0000313" key="2">
    <source>
        <dbReference type="EMBL" id="KAH7543400.1"/>
    </source>
</evidence>
<dbReference type="Gene3D" id="1.20.1280.50">
    <property type="match status" value="1"/>
</dbReference>
<dbReference type="InterPro" id="IPR001810">
    <property type="entry name" value="F-box_dom"/>
</dbReference>